<dbReference type="Pfam" id="PF13406">
    <property type="entry name" value="SLT_2"/>
    <property type="match status" value="1"/>
</dbReference>
<dbReference type="SUPFAM" id="SSF53955">
    <property type="entry name" value="Lysozyme-like"/>
    <property type="match status" value="1"/>
</dbReference>
<dbReference type="GO" id="GO:0009253">
    <property type="term" value="P:peptidoglycan catabolic process"/>
    <property type="evidence" value="ECO:0007669"/>
    <property type="project" value="TreeGrafter"/>
</dbReference>
<protein>
    <submittedName>
        <fullName evidence="4">Lytic murein transglycosylase</fullName>
    </submittedName>
</protein>
<dbReference type="Pfam" id="PF01471">
    <property type="entry name" value="PG_binding_1"/>
    <property type="match status" value="1"/>
</dbReference>
<feature type="compositionally biased region" description="Polar residues" evidence="1">
    <location>
        <begin position="25"/>
        <end position="37"/>
    </location>
</feature>
<dbReference type="InterPro" id="IPR036365">
    <property type="entry name" value="PGBD-like_sf"/>
</dbReference>
<dbReference type="Proteomes" id="UP000885806">
    <property type="component" value="Unassembled WGS sequence"/>
</dbReference>
<evidence type="ECO:0000259" key="3">
    <source>
        <dbReference type="Pfam" id="PF13406"/>
    </source>
</evidence>
<dbReference type="EMBL" id="DROP01000294">
    <property type="protein sequence ID" value="HHI89180.1"/>
    <property type="molecule type" value="Genomic_DNA"/>
</dbReference>
<dbReference type="NCBIfam" id="TIGR02283">
    <property type="entry name" value="MltB_2"/>
    <property type="match status" value="1"/>
</dbReference>
<dbReference type="PROSITE" id="PS51257">
    <property type="entry name" value="PROKAR_LIPOPROTEIN"/>
    <property type="match status" value="1"/>
</dbReference>
<dbReference type="PANTHER" id="PTHR30163">
    <property type="entry name" value="MEMBRANE-BOUND LYTIC MUREIN TRANSGLYCOSYLASE B"/>
    <property type="match status" value="1"/>
</dbReference>
<feature type="region of interest" description="Disordered" evidence="1">
    <location>
        <begin position="25"/>
        <end position="70"/>
    </location>
</feature>
<name>A0A7V5NXX1_9PROT</name>
<dbReference type="Gene3D" id="1.10.530.10">
    <property type="match status" value="1"/>
</dbReference>
<dbReference type="PANTHER" id="PTHR30163:SF8">
    <property type="entry name" value="LYTIC MUREIN TRANSGLYCOSYLASE"/>
    <property type="match status" value="1"/>
</dbReference>
<dbReference type="InterPro" id="IPR002477">
    <property type="entry name" value="Peptidoglycan-bd-like"/>
</dbReference>
<dbReference type="InterPro" id="IPR023346">
    <property type="entry name" value="Lysozyme-like_dom_sf"/>
</dbReference>
<proteinExistence type="predicted"/>
<comment type="caution">
    <text evidence="4">The sequence shown here is derived from an EMBL/GenBank/DDBJ whole genome shotgun (WGS) entry which is preliminary data.</text>
</comment>
<dbReference type="Gene3D" id="1.10.101.10">
    <property type="entry name" value="PGBD-like superfamily/PGBD"/>
    <property type="match status" value="1"/>
</dbReference>
<accession>A0A7V5NXX1</accession>
<dbReference type="InterPro" id="IPR011970">
    <property type="entry name" value="MltB_2"/>
</dbReference>
<feature type="domain" description="Peptidoglycan binding-like" evidence="2">
    <location>
        <begin position="392"/>
        <end position="446"/>
    </location>
</feature>
<dbReference type="InterPro" id="IPR031304">
    <property type="entry name" value="SLT_2"/>
</dbReference>
<dbReference type="GO" id="GO:0008933">
    <property type="term" value="F:peptidoglycan lytic transglycosylase activity"/>
    <property type="evidence" value="ECO:0007669"/>
    <property type="project" value="TreeGrafter"/>
</dbReference>
<dbReference type="AlphaFoldDB" id="A0A7V5NXX1"/>
<evidence type="ECO:0000313" key="4">
    <source>
        <dbReference type="EMBL" id="HHI89180.1"/>
    </source>
</evidence>
<feature type="domain" description="Transglycosylase SLT" evidence="3">
    <location>
        <begin position="79"/>
        <end position="371"/>
    </location>
</feature>
<organism evidence="4">
    <name type="scientific">Hellea balneolensis</name>
    <dbReference type="NCBI Taxonomy" id="287478"/>
    <lineage>
        <taxon>Bacteria</taxon>
        <taxon>Pseudomonadati</taxon>
        <taxon>Pseudomonadota</taxon>
        <taxon>Alphaproteobacteria</taxon>
        <taxon>Maricaulales</taxon>
        <taxon>Robiginitomaculaceae</taxon>
        <taxon>Hellea</taxon>
    </lineage>
</organism>
<sequence length="451" mass="50061">MMMKMVLFSPIVVAACAAAPVTKDNTPEQMAMSSATPLPSARREDKSTANPPLQMAQKATSATQPKDKSKSILDQAKGFAAWKRDFMARAIKKGYAPDLVKTTLGPARINPKAIHKDRNQPEHNAMIWNYVDNVTSKARLEGGQKKLTKHAALFDRIEETYGVDRYILTAIWGLESLYGEMQGEDDMIDSLSTLAFDGRRRAFAENQLYAILDLLARGDVRKSQLIGSWAGAMGMTQFIPTTFRDYAVDWDGDHNKDLWKNEADALASTANYLNHYGWRPEEPVIVEVALPKGFDYSVLDGPKHTIAHWAGLGIVPVDGRTWSRAAQFLEAKLLLPAGTKGPAFLSFKNFDVIKKYNNSTSYALGIHVLAEALQGRKAISKDWPRGDKALTRAQRKALQAALNRQGYDTGGIDGLLGRKSRRAIRAWQRAHGLPADGYVNHELLRKILLAR</sequence>
<dbReference type="InterPro" id="IPR043426">
    <property type="entry name" value="MltB-like"/>
</dbReference>
<dbReference type="Gene3D" id="1.10.8.350">
    <property type="entry name" value="Bacterial muramidase"/>
    <property type="match status" value="1"/>
</dbReference>
<evidence type="ECO:0000256" key="1">
    <source>
        <dbReference type="SAM" id="MobiDB-lite"/>
    </source>
</evidence>
<reference evidence="4" key="1">
    <citation type="journal article" date="2020" name="mSystems">
        <title>Genome- and Community-Level Interaction Insights into Carbon Utilization and Element Cycling Functions of Hydrothermarchaeota in Hydrothermal Sediment.</title>
        <authorList>
            <person name="Zhou Z."/>
            <person name="Liu Y."/>
            <person name="Xu W."/>
            <person name="Pan J."/>
            <person name="Luo Z.H."/>
            <person name="Li M."/>
        </authorList>
    </citation>
    <scope>NUCLEOTIDE SEQUENCE [LARGE SCALE GENOMIC DNA]</scope>
    <source>
        <strain evidence="4">HyVt-538</strain>
    </source>
</reference>
<dbReference type="InterPro" id="IPR036366">
    <property type="entry name" value="PGBDSf"/>
</dbReference>
<dbReference type="CDD" id="cd13399">
    <property type="entry name" value="Slt35-like"/>
    <property type="match status" value="1"/>
</dbReference>
<gene>
    <name evidence="4" type="ORF">ENK01_04420</name>
</gene>
<evidence type="ECO:0000259" key="2">
    <source>
        <dbReference type="Pfam" id="PF01471"/>
    </source>
</evidence>
<dbReference type="SUPFAM" id="SSF47090">
    <property type="entry name" value="PGBD-like"/>
    <property type="match status" value="1"/>
</dbReference>